<name>A0A4V2MXA2_9APHY</name>
<dbReference type="EMBL" id="RWJN01000043">
    <property type="protein sequence ID" value="TCD69347.1"/>
    <property type="molecule type" value="Genomic_DNA"/>
</dbReference>
<proteinExistence type="predicted"/>
<feature type="compositionally biased region" description="Gly residues" evidence="1">
    <location>
        <begin position="57"/>
        <end position="69"/>
    </location>
</feature>
<accession>A0A4V2MXA2</accession>
<dbReference type="Proteomes" id="UP000292702">
    <property type="component" value="Unassembled WGS sequence"/>
</dbReference>
<dbReference type="AlphaFoldDB" id="A0A4V2MXA2"/>
<feature type="region of interest" description="Disordered" evidence="1">
    <location>
        <begin position="47"/>
        <end position="69"/>
    </location>
</feature>
<comment type="caution">
    <text evidence="2">The sequence shown here is derived from an EMBL/GenBank/DDBJ whole genome shotgun (WGS) entry which is preliminary data.</text>
</comment>
<keyword evidence="3" id="KW-1185">Reference proteome</keyword>
<evidence type="ECO:0000313" key="2">
    <source>
        <dbReference type="EMBL" id="TCD69347.1"/>
    </source>
</evidence>
<evidence type="ECO:0000256" key="1">
    <source>
        <dbReference type="SAM" id="MobiDB-lite"/>
    </source>
</evidence>
<evidence type="ECO:0000313" key="3">
    <source>
        <dbReference type="Proteomes" id="UP000292702"/>
    </source>
</evidence>
<gene>
    <name evidence="2" type="ORF">EIP91_007903</name>
</gene>
<protein>
    <submittedName>
        <fullName evidence="2">Uncharacterized protein</fullName>
    </submittedName>
</protein>
<sequence>MGGRARVISRPFAVEKEFDKFVDFGVNATDRSPGLSFSLTPHYPRNYPETGLYQPTGAGGRAQPGSLGL</sequence>
<reference evidence="2 3" key="1">
    <citation type="submission" date="2018-11" db="EMBL/GenBank/DDBJ databases">
        <title>Genome assembly of Steccherinum ochraceum LE-BIN_3174, the white-rot fungus of the Steccherinaceae family (The Residual Polyporoid clade, Polyporales, Basidiomycota).</title>
        <authorList>
            <person name="Fedorova T.V."/>
            <person name="Glazunova O.A."/>
            <person name="Landesman E.O."/>
            <person name="Moiseenko K.V."/>
            <person name="Psurtseva N.V."/>
            <person name="Savinova O.S."/>
            <person name="Shakhova N.V."/>
            <person name="Tyazhelova T.V."/>
            <person name="Vasina D.V."/>
        </authorList>
    </citation>
    <scope>NUCLEOTIDE SEQUENCE [LARGE SCALE GENOMIC DNA]</scope>
    <source>
        <strain evidence="2 3">LE-BIN_3174</strain>
    </source>
</reference>
<organism evidence="2 3">
    <name type="scientific">Steccherinum ochraceum</name>
    <dbReference type="NCBI Taxonomy" id="92696"/>
    <lineage>
        <taxon>Eukaryota</taxon>
        <taxon>Fungi</taxon>
        <taxon>Dikarya</taxon>
        <taxon>Basidiomycota</taxon>
        <taxon>Agaricomycotina</taxon>
        <taxon>Agaricomycetes</taxon>
        <taxon>Polyporales</taxon>
        <taxon>Steccherinaceae</taxon>
        <taxon>Steccherinum</taxon>
    </lineage>
</organism>